<evidence type="ECO:0000313" key="3">
    <source>
        <dbReference type="EMBL" id="MEN5379515.1"/>
    </source>
</evidence>
<evidence type="ECO:0000313" key="4">
    <source>
        <dbReference type="Proteomes" id="UP001409291"/>
    </source>
</evidence>
<proteinExistence type="predicted"/>
<protein>
    <recommendedName>
        <fullName evidence="5">YgdI/YgdR family lipoprotein</fullName>
    </recommendedName>
</protein>
<evidence type="ECO:0000256" key="2">
    <source>
        <dbReference type="SAM" id="SignalP"/>
    </source>
</evidence>
<feature type="chain" id="PRO_5045963605" description="YgdI/YgdR family lipoprotein" evidence="2">
    <location>
        <begin position="24"/>
        <end position="76"/>
    </location>
</feature>
<dbReference type="Proteomes" id="UP001409291">
    <property type="component" value="Unassembled WGS sequence"/>
</dbReference>
<feature type="compositionally biased region" description="Polar residues" evidence="1">
    <location>
        <begin position="47"/>
        <end position="59"/>
    </location>
</feature>
<keyword evidence="2" id="KW-0732">Signal</keyword>
<feature type="compositionally biased region" description="Basic and acidic residues" evidence="1">
    <location>
        <begin position="62"/>
        <end position="76"/>
    </location>
</feature>
<feature type="compositionally biased region" description="Polar residues" evidence="1">
    <location>
        <begin position="23"/>
        <end position="38"/>
    </location>
</feature>
<dbReference type="EMBL" id="JBDJNQ010000010">
    <property type="protein sequence ID" value="MEN5379515.1"/>
    <property type="molecule type" value="Genomic_DNA"/>
</dbReference>
<accession>A0ABV0BXK0</accession>
<feature type="signal peptide" evidence="2">
    <location>
        <begin position="1"/>
        <end position="23"/>
    </location>
</feature>
<comment type="caution">
    <text evidence="3">The sequence shown here is derived from an EMBL/GenBank/DDBJ whole genome shotgun (WGS) entry which is preliminary data.</text>
</comment>
<keyword evidence="4" id="KW-1185">Reference proteome</keyword>
<feature type="region of interest" description="Disordered" evidence="1">
    <location>
        <begin position="23"/>
        <end position="76"/>
    </location>
</feature>
<organism evidence="3 4">
    <name type="scientific">Sphingobacterium kitahiroshimense</name>
    <dbReference type="NCBI Taxonomy" id="470446"/>
    <lineage>
        <taxon>Bacteria</taxon>
        <taxon>Pseudomonadati</taxon>
        <taxon>Bacteroidota</taxon>
        <taxon>Sphingobacteriia</taxon>
        <taxon>Sphingobacteriales</taxon>
        <taxon>Sphingobacteriaceae</taxon>
        <taxon>Sphingobacterium</taxon>
    </lineage>
</organism>
<name>A0ABV0BXK0_9SPHI</name>
<dbReference type="PROSITE" id="PS51257">
    <property type="entry name" value="PROKAR_LIPOPROTEIN"/>
    <property type="match status" value="1"/>
</dbReference>
<sequence>MRNFKLTALLGIIVLGMMGACQNASKTDNSEGNSSTIAPSAGDKTRYNLSEQQEMTMQGDTIKIDSTKTDSIHKTK</sequence>
<reference evidence="3 4" key="1">
    <citation type="submission" date="2024-04" db="EMBL/GenBank/DDBJ databases">
        <title>WGS of bacteria from Torrens River.</title>
        <authorList>
            <person name="Wyrsch E.R."/>
            <person name="Drigo B."/>
        </authorList>
    </citation>
    <scope>NUCLEOTIDE SEQUENCE [LARGE SCALE GENOMIC DNA]</scope>
    <source>
        <strain evidence="3 4">TWI391</strain>
    </source>
</reference>
<evidence type="ECO:0000256" key="1">
    <source>
        <dbReference type="SAM" id="MobiDB-lite"/>
    </source>
</evidence>
<gene>
    <name evidence="3" type="ORF">ABE541_19770</name>
</gene>
<evidence type="ECO:0008006" key="5">
    <source>
        <dbReference type="Google" id="ProtNLM"/>
    </source>
</evidence>
<dbReference type="RefSeq" id="WP_346582307.1">
    <property type="nucleotide sequence ID" value="NZ_JBDJLH010000002.1"/>
</dbReference>